<gene>
    <name evidence="2" type="ORF">VTJ83DRAFT_7462</name>
</gene>
<evidence type="ECO:0008006" key="4">
    <source>
        <dbReference type="Google" id="ProtNLM"/>
    </source>
</evidence>
<comment type="caution">
    <text evidence="2">The sequence shown here is derived from an EMBL/GenBank/DDBJ whole genome shotgun (WGS) entry which is preliminary data.</text>
</comment>
<protein>
    <recommendedName>
        <fullName evidence="4">2-nitropropane dioxygenase</fullName>
    </recommendedName>
</protein>
<dbReference type="Gene3D" id="3.20.20.70">
    <property type="entry name" value="Aldolase class I"/>
    <property type="match status" value="2"/>
</dbReference>
<evidence type="ECO:0000313" key="3">
    <source>
        <dbReference type="Proteomes" id="UP001600064"/>
    </source>
</evidence>
<evidence type="ECO:0000256" key="1">
    <source>
        <dbReference type="SAM" id="MobiDB-lite"/>
    </source>
</evidence>
<dbReference type="GeneID" id="98128931"/>
<feature type="region of interest" description="Disordered" evidence="1">
    <location>
        <begin position="138"/>
        <end position="162"/>
    </location>
</feature>
<dbReference type="PANTHER" id="PTHR32332">
    <property type="entry name" value="2-NITROPROPANE DIOXYGENASE"/>
    <property type="match status" value="1"/>
</dbReference>
<dbReference type="SUPFAM" id="SSF51412">
    <property type="entry name" value="Inosine monophosphate dehydrogenase (IMPDH)"/>
    <property type="match status" value="1"/>
</dbReference>
<dbReference type="PANTHER" id="PTHR32332:SF34">
    <property type="entry name" value="2-NITROPROPANE DIOXYGENASE FAMILY, PUTATIVE-RELATED"/>
    <property type="match status" value="1"/>
</dbReference>
<evidence type="ECO:0000313" key="2">
    <source>
        <dbReference type="EMBL" id="KAL2264952.1"/>
    </source>
</evidence>
<feature type="compositionally biased region" description="Low complexity" evidence="1">
    <location>
        <begin position="138"/>
        <end position="150"/>
    </location>
</feature>
<accession>A0ABR4D3K1</accession>
<sequence length="410" mass="41498">MAARASRLQAWFPHVQHPVILSAPMLGTANGTLAAEVTKAGGIGVIPGGFDFLPGSPQLSALEAELAAARALLAAAGLATAAGATDPSPPATLPVAVGFILCHPSFATHFLATALPLLRQHRPRGVWLFAPRPEDEAASSASASSSPSCASGGGGGGGEDKGRETVLARAVRALRAEGFVVMAQVGTVAAARRAAAAGAQAVVVQGVDAGGHQYAAGAGVVSLLPEVADMLADEFGKGRRGNEGDEGDKGDDGGVVVVAAGGIVDGRGVAAALGLGAEGVVMGTRFIASHESWSPDFRKKLILDATDGGPSTVKTPVLDDIQGTPIWPAAYDGRALIGKSWLDHAAGLPLEENVRRFKEADAAGDDSRKITWAGTGVGLVREVKPAGQIVKEVREDAIRRIRGLQAAIGA</sequence>
<dbReference type="Proteomes" id="UP001600064">
    <property type="component" value="Unassembled WGS sequence"/>
</dbReference>
<name>A0ABR4D3K1_9PEZI</name>
<proteinExistence type="predicted"/>
<reference evidence="2 3" key="1">
    <citation type="journal article" date="2024" name="Commun. Biol.">
        <title>Comparative genomic analysis of thermophilic fungi reveals convergent evolutionary adaptations and gene losses.</title>
        <authorList>
            <person name="Steindorff A.S."/>
            <person name="Aguilar-Pontes M.V."/>
            <person name="Robinson A.J."/>
            <person name="Andreopoulos B."/>
            <person name="LaButti K."/>
            <person name="Kuo A."/>
            <person name="Mondo S."/>
            <person name="Riley R."/>
            <person name="Otillar R."/>
            <person name="Haridas S."/>
            <person name="Lipzen A."/>
            <person name="Grimwood J."/>
            <person name="Schmutz J."/>
            <person name="Clum A."/>
            <person name="Reid I.D."/>
            <person name="Moisan M.C."/>
            <person name="Butler G."/>
            <person name="Nguyen T.T.M."/>
            <person name="Dewar K."/>
            <person name="Conant G."/>
            <person name="Drula E."/>
            <person name="Henrissat B."/>
            <person name="Hansel C."/>
            <person name="Singer S."/>
            <person name="Hutchinson M.I."/>
            <person name="de Vries R.P."/>
            <person name="Natvig D.O."/>
            <person name="Powell A.J."/>
            <person name="Tsang A."/>
            <person name="Grigoriev I.V."/>
        </authorList>
    </citation>
    <scope>NUCLEOTIDE SEQUENCE [LARGE SCALE GENOMIC DNA]</scope>
    <source>
        <strain evidence="2 3">ATCC 22073</strain>
    </source>
</reference>
<dbReference type="Pfam" id="PF03060">
    <property type="entry name" value="NMO"/>
    <property type="match status" value="1"/>
</dbReference>
<dbReference type="EMBL" id="JAZGUE010000007">
    <property type="protein sequence ID" value="KAL2264952.1"/>
    <property type="molecule type" value="Genomic_DNA"/>
</dbReference>
<keyword evidence="3" id="KW-1185">Reference proteome</keyword>
<dbReference type="RefSeq" id="XP_070863679.1">
    <property type="nucleotide sequence ID" value="XM_071014287.1"/>
</dbReference>
<dbReference type="InterPro" id="IPR013785">
    <property type="entry name" value="Aldolase_TIM"/>
</dbReference>
<organism evidence="2 3">
    <name type="scientific">Remersonia thermophila</name>
    <dbReference type="NCBI Taxonomy" id="72144"/>
    <lineage>
        <taxon>Eukaryota</taxon>
        <taxon>Fungi</taxon>
        <taxon>Dikarya</taxon>
        <taxon>Ascomycota</taxon>
        <taxon>Pezizomycotina</taxon>
        <taxon>Sordariomycetes</taxon>
        <taxon>Sordariomycetidae</taxon>
        <taxon>Sordariales</taxon>
        <taxon>Sordariales incertae sedis</taxon>
        <taxon>Remersonia</taxon>
    </lineage>
</organism>